<evidence type="ECO:0000259" key="5">
    <source>
        <dbReference type="PROSITE" id="PS51379"/>
    </source>
</evidence>
<keyword evidence="1" id="KW-0004">4Fe-4S</keyword>
<keyword evidence="2" id="KW-0479">Metal-binding</keyword>
<dbReference type="InterPro" id="IPR050572">
    <property type="entry name" value="Fe-S_Ferredoxin"/>
</dbReference>
<dbReference type="PROSITE" id="PS51379">
    <property type="entry name" value="4FE4S_FER_2"/>
    <property type="match status" value="3"/>
</dbReference>
<evidence type="ECO:0000256" key="2">
    <source>
        <dbReference type="ARBA" id="ARBA00022723"/>
    </source>
</evidence>
<dbReference type="EMBL" id="PPUT01000004">
    <property type="protein sequence ID" value="RDC46186.1"/>
    <property type="molecule type" value="Genomic_DNA"/>
</dbReference>
<feature type="domain" description="4Fe-4S ferredoxin-type" evidence="5">
    <location>
        <begin position="298"/>
        <end position="327"/>
    </location>
</feature>
<dbReference type="RefSeq" id="WP_114548470.1">
    <property type="nucleotide sequence ID" value="NZ_DBGDPA010000048.1"/>
</dbReference>
<feature type="domain" description="4Fe-4S ferredoxin-type" evidence="5">
    <location>
        <begin position="331"/>
        <end position="360"/>
    </location>
</feature>
<reference evidence="6 7" key="1">
    <citation type="journal article" date="2018" name="Elife">
        <title>Discovery and characterization of a prevalent human gut bacterial enzyme sufficient for the inactivation of a family of plant toxins.</title>
        <authorList>
            <person name="Koppel N."/>
            <person name="Bisanz J.E."/>
            <person name="Pandelia M.E."/>
            <person name="Turnbaugh P.J."/>
            <person name="Balskus E.P."/>
        </authorList>
    </citation>
    <scope>NUCLEOTIDE SEQUENCE [LARGE SCALE GENOMIC DNA]</scope>
    <source>
        <strain evidence="6 7">OB21 GAM 11</strain>
    </source>
</reference>
<name>A0A369P566_9ACTN</name>
<dbReference type="AlphaFoldDB" id="A0A369P566"/>
<dbReference type="PANTHER" id="PTHR43687:SF1">
    <property type="entry name" value="FERREDOXIN III"/>
    <property type="match status" value="1"/>
</dbReference>
<dbReference type="SUPFAM" id="SSF54862">
    <property type="entry name" value="4Fe-4S ferredoxins"/>
    <property type="match status" value="2"/>
</dbReference>
<keyword evidence="4" id="KW-0411">Iron-sulfur</keyword>
<proteinExistence type="predicted"/>
<evidence type="ECO:0000313" key="7">
    <source>
        <dbReference type="Proteomes" id="UP000253805"/>
    </source>
</evidence>
<dbReference type="Gene3D" id="3.30.70.20">
    <property type="match status" value="2"/>
</dbReference>
<dbReference type="InterPro" id="IPR017896">
    <property type="entry name" value="4Fe4S_Fe-S-bd"/>
</dbReference>
<sequence>MNASKRYGSDWPIKVDILFTEDRCMHHKSVFAQCDFCVNACPSRAIHRGEGASVPLFDSTLCLHCGTCLSACPFEAFQATNFSERRALKRMGGDGAVRVRCWLPHGELSALAAPVDTYQMAVCLAALTPAALFSMACERKCTLVTDRCETCALYRTVGPVLRGNMERARALLGDWHREGNLVESGGIAFPESETVGTNDANDAGHTESVRDVGDASYGVIGAKEPNGKGASYAPAPRSSARALFRRVAAERDEFGDPAQGDGLPERSVKRHTIGWRLQLEKRWLDAVDRPDGGAYRWPVQRVDETRCAGCGTCARMCPTGAISLTVEDGTLVYRFNPGRCSECELCLRSCAQHAIERSAAPASDPFEARETYRQPVAPCRRCGSLAPICSQADGLCRLCALETGAVPGPAPSPNEEEIHS</sequence>
<evidence type="ECO:0000256" key="1">
    <source>
        <dbReference type="ARBA" id="ARBA00022485"/>
    </source>
</evidence>
<dbReference type="PROSITE" id="PS00198">
    <property type="entry name" value="4FE4S_FER_1"/>
    <property type="match status" value="2"/>
</dbReference>
<dbReference type="InterPro" id="IPR017900">
    <property type="entry name" value="4Fe4S_Fe_S_CS"/>
</dbReference>
<accession>A0A369P566</accession>
<dbReference type="GO" id="GO:0046872">
    <property type="term" value="F:metal ion binding"/>
    <property type="evidence" value="ECO:0007669"/>
    <property type="project" value="UniProtKB-KW"/>
</dbReference>
<feature type="domain" description="4Fe-4S ferredoxin-type" evidence="5">
    <location>
        <begin position="53"/>
        <end position="82"/>
    </location>
</feature>
<evidence type="ECO:0000256" key="4">
    <source>
        <dbReference type="ARBA" id="ARBA00023014"/>
    </source>
</evidence>
<gene>
    <name evidence="6" type="ORF">C1850_02465</name>
</gene>
<evidence type="ECO:0000256" key="3">
    <source>
        <dbReference type="ARBA" id="ARBA00023004"/>
    </source>
</evidence>
<dbReference type="Proteomes" id="UP000253805">
    <property type="component" value="Unassembled WGS sequence"/>
</dbReference>
<comment type="caution">
    <text evidence="6">The sequence shown here is derived from an EMBL/GenBank/DDBJ whole genome shotgun (WGS) entry which is preliminary data.</text>
</comment>
<organism evidence="6 7">
    <name type="scientific">Adlercreutzia equolifaciens subsp. celatus</name>
    <dbReference type="NCBI Taxonomy" id="394340"/>
    <lineage>
        <taxon>Bacteria</taxon>
        <taxon>Bacillati</taxon>
        <taxon>Actinomycetota</taxon>
        <taxon>Coriobacteriia</taxon>
        <taxon>Eggerthellales</taxon>
        <taxon>Eggerthellaceae</taxon>
        <taxon>Adlercreutzia</taxon>
    </lineage>
</organism>
<protein>
    <recommendedName>
        <fullName evidence="5">4Fe-4S ferredoxin-type domain-containing protein</fullName>
    </recommendedName>
</protein>
<keyword evidence="3" id="KW-0408">Iron</keyword>
<dbReference type="PANTHER" id="PTHR43687">
    <property type="entry name" value="ADENYLYLSULFATE REDUCTASE, BETA SUBUNIT"/>
    <property type="match status" value="1"/>
</dbReference>
<evidence type="ECO:0000313" key="6">
    <source>
        <dbReference type="EMBL" id="RDC46186.1"/>
    </source>
</evidence>
<dbReference type="Pfam" id="PF12838">
    <property type="entry name" value="Fer4_7"/>
    <property type="match status" value="2"/>
</dbReference>
<dbReference type="GO" id="GO:0051539">
    <property type="term" value="F:4 iron, 4 sulfur cluster binding"/>
    <property type="evidence" value="ECO:0007669"/>
    <property type="project" value="UniProtKB-KW"/>
</dbReference>